<dbReference type="EMBL" id="JANHOG010001597">
    <property type="protein sequence ID" value="KAJ3534571.1"/>
    <property type="molecule type" value="Genomic_DNA"/>
</dbReference>
<accession>A0ACC1S9F9</accession>
<reference evidence="1" key="1">
    <citation type="submission" date="2022-07" db="EMBL/GenBank/DDBJ databases">
        <title>Genome Sequence of Phlebia brevispora.</title>
        <authorList>
            <person name="Buettner E."/>
        </authorList>
    </citation>
    <scope>NUCLEOTIDE SEQUENCE</scope>
    <source>
        <strain evidence="1">MPL23</strain>
    </source>
</reference>
<organism evidence="1 2">
    <name type="scientific">Phlebia brevispora</name>
    <dbReference type="NCBI Taxonomy" id="194682"/>
    <lineage>
        <taxon>Eukaryota</taxon>
        <taxon>Fungi</taxon>
        <taxon>Dikarya</taxon>
        <taxon>Basidiomycota</taxon>
        <taxon>Agaricomycotina</taxon>
        <taxon>Agaricomycetes</taxon>
        <taxon>Polyporales</taxon>
        <taxon>Meruliaceae</taxon>
        <taxon>Phlebia</taxon>
    </lineage>
</organism>
<proteinExistence type="predicted"/>
<gene>
    <name evidence="1" type="ORF">NM688_g7115</name>
</gene>
<protein>
    <submittedName>
        <fullName evidence="1">Uncharacterized protein</fullName>
    </submittedName>
</protein>
<keyword evidence="2" id="KW-1185">Reference proteome</keyword>
<dbReference type="Proteomes" id="UP001148662">
    <property type="component" value="Unassembled WGS sequence"/>
</dbReference>
<sequence length="1132" mass="127149">MSTGVGGLITGGGYGWLSGEHGLAIDNLVQATVVTADGSVLVANDKDHSDLFYGIRGCGSNFGIVLEFVLQLYPQNPTVFAGPLLYTRDQVEQVAHVLDRWFTTASPQEAIQTVMTQGPDHKTYLIVMIFYNGTAEEGRQKYKAFYNLNPAVDGARDIPYEQLNTLINENAEPGRFAWMRGALRDTPLKSLSLEIFDHVAHISESGEYVAFMITEFIPHKKINGVPPEKTPYRRDLPGNACAVVHWDVNTPQAAAKAQQLTDELAAMVRTSGMSYGNYSPDSEVLEMGGIALVSRTEELFLFATMIFMSGLGELEGGLSFGYKDVQWPLSATHALMADTLPTLKNADRTYSICGLIFKANSRRIMLARDERAGRNVAVKVIHKKETYKTAEGRKGVLNEVLVMKKITKAKKSFLVPLRHSWDDSDNVYYVMPLCHGTLLQYMRRTPPDFRRDRACAAEMIAGLGFLHGLGIVHLDIKPENVLMDSRGHLALADFGLSRTRKEPRESIDLAGTLAYMAPEILTAVAANCDYPVDIWSMGIVICELALRETTPIFSGLDPADIMDKVLAVEVPLWKLDNPLLEDFLSRASIQRIQLWHASFPCTIRMLKMHDYFSVVDWNELEKGHCAPPCYPRAIDIKSETSVHPTYDDPVDSQDDAEHLEHQLKIDRQKFAKREFDFLADELSRIRVSGVPDGNYGPKNKDLGVRGIAPADIGREVLSSEWFGPNGPFVGSTVPLGPGHGRARYKNRRIGSRSCHHNSPSPYLLNSPLITSSDMSSIVLKNADRAYTIKALIFKTSGGRIMMARDEQARKDVAVKVMHKRKVYKTVRGRRDVLDEMSVLKKVTELKKPFLVPLQHSWDDMENVYFVMPLCHGSLLDYMRVAEPDAKHDRVCAAEMIAALGYLHGLGIIHIDIKPENILIDDAGHVALADFGLSRPRRNPPESVSQSGTIEYMAPEVITGAPRGCDYPLDIWSMGLVIYEMVLRQGVPHFDGANDDEKIEKILEDDVPLDILEDTHLEDLLAKASVKSFTMVTLINGRVYQMLQRRPEDRWTLQKLKAHAYFRFIDWDHLEQRKYSPPCRPMPPKFHWEETRVHSTSYSWRNSDSVDTHLGRQFKIDIQRVGARDYHFLAHGA</sequence>
<comment type="caution">
    <text evidence="1">The sequence shown here is derived from an EMBL/GenBank/DDBJ whole genome shotgun (WGS) entry which is preliminary data.</text>
</comment>
<evidence type="ECO:0000313" key="2">
    <source>
        <dbReference type="Proteomes" id="UP001148662"/>
    </source>
</evidence>
<evidence type="ECO:0000313" key="1">
    <source>
        <dbReference type="EMBL" id="KAJ3534571.1"/>
    </source>
</evidence>
<name>A0ACC1S9F9_9APHY</name>